<dbReference type="AlphaFoldDB" id="D3F9M5"/>
<dbReference type="PROSITE" id="PS51883">
    <property type="entry name" value="OBG"/>
    <property type="match status" value="1"/>
</dbReference>
<dbReference type="InterPro" id="IPR006074">
    <property type="entry name" value="GTP1-OBG_CS"/>
</dbReference>
<feature type="binding site" evidence="9">
    <location>
        <begin position="279"/>
        <end position="282"/>
    </location>
    <ligand>
        <name>GTP</name>
        <dbReference type="ChEBI" id="CHEBI:37565"/>
    </ligand>
</feature>
<feature type="region of interest" description="Disordered" evidence="10">
    <location>
        <begin position="12"/>
        <end position="40"/>
    </location>
</feature>
<evidence type="ECO:0000256" key="2">
    <source>
        <dbReference type="ARBA" id="ARBA00007699"/>
    </source>
</evidence>
<dbReference type="Pfam" id="PF01018">
    <property type="entry name" value="GTP1_OBG"/>
    <property type="match status" value="1"/>
</dbReference>
<dbReference type="Pfam" id="PF01926">
    <property type="entry name" value="MMR_HSR1"/>
    <property type="match status" value="1"/>
</dbReference>
<feature type="binding site" evidence="9">
    <location>
        <begin position="209"/>
        <end position="212"/>
    </location>
    <ligand>
        <name>GTP</name>
        <dbReference type="ChEBI" id="CHEBI:37565"/>
    </ligand>
</feature>
<dbReference type="NCBIfam" id="NF008955">
    <property type="entry name" value="PRK12297.1"/>
    <property type="match status" value="1"/>
</dbReference>
<dbReference type="GO" id="GO:0000287">
    <property type="term" value="F:magnesium ion binding"/>
    <property type="evidence" value="ECO:0007669"/>
    <property type="project" value="InterPro"/>
</dbReference>
<dbReference type="SUPFAM" id="SSF82051">
    <property type="entry name" value="Obg GTP-binding protein N-terminal domain"/>
    <property type="match status" value="1"/>
</dbReference>
<dbReference type="NCBIfam" id="TIGR02729">
    <property type="entry name" value="Obg_CgtA"/>
    <property type="match status" value="1"/>
</dbReference>
<dbReference type="FunFam" id="2.70.210.12:FF:000001">
    <property type="entry name" value="GTPase Obg"/>
    <property type="match status" value="1"/>
</dbReference>
<feature type="binding site" evidence="9">
    <location>
        <position position="170"/>
    </location>
    <ligand>
        <name>Mg(2+)</name>
        <dbReference type="ChEBI" id="CHEBI:18420"/>
    </ligand>
</feature>
<evidence type="ECO:0000259" key="11">
    <source>
        <dbReference type="PROSITE" id="PS51710"/>
    </source>
</evidence>
<comment type="subunit">
    <text evidence="9">Monomer.</text>
</comment>
<dbReference type="SUPFAM" id="SSF52540">
    <property type="entry name" value="P-loop containing nucleoside triphosphate hydrolases"/>
    <property type="match status" value="1"/>
</dbReference>
<dbReference type="GO" id="GO:0005525">
    <property type="term" value="F:GTP binding"/>
    <property type="evidence" value="ECO:0007669"/>
    <property type="project" value="UniProtKB-UniRule"/>
</dbReference>
<feature type="domain" description="Obg" evidence="13">
    <location>
        <begin position="1"/>
        <end position="156"/>
    </location>
</feature>
<reference evidence="15" key="2">
    <citation type="submission" date="2010-01" db="EMBL/GenBank/DDBJ databases">
        <title>The complete genome of Conexibacter woesei DSM 14684.</title>
        <authorList>
            <consortium name="US DOE Joint Genome Institute (JGI-PGF)"/>
            <person name="Lucas S."/>
            <person name="Copeland A."/>
            <person name="Lapidus A."/>
            <person name="Glavina del Rio T."/>
            <person name="Dalin E."/>
            <person name="Tice H."/>
            <person name="Bruce D."/>
            <person name="Goodwin L."/>
            <person name="Pitluck S."/>
            <person name="Kyrpides N."/>
            <person name="Mavromatis K."/>
            <person name="Ivanova N."/>
            <person name="Mikhailova N."/>
            <person name="Chertkov O."/>
            <person name="Brettin T."/>
            <person name="Detter J.C."/>
            <person name="Han C."/>
            <person name="Larimer F."/>
            <person name="Land M."/>
            <person name="Hauser L."/>
            <person name="Markowitz V."/>
            <person name="Cheng J.-F."/>
            <person name="Hugenholtz P."/>
            <person name="Woyke T."/>
            <person name="Wu D."/>
            <person name="Pukall R."/>
            <person name="Steenblock K."/>
            <person name="Schneider S."/>
            <person name="Klenk H.-P."/>
            <person name="Eisen J.A."/>
        </authorList>
    </citation>
    <scope>NUCLEOTIDE SEQUENCE [LARGE SCALE GENOMIC DNA]</scope>
    <source>
        <strain evidence="15">DSM 14684 / CIP 108061 / JCM 11494 / NBRC 100937 / ID131577</strain>
    </source>
</reference>
<dbReference type="Gene3D" id="2.70.210.12">
    <property type="entry name" value="GTP1/OBG domain"/>
    <property type="match status" value="1"/>
</dbReference>
<dbReference type="InterPro" id="IPR006073">
    <property type="entry name" value="GTP-bd"/>
</dbReference>
<evidence type="ECO:0000256" key="4">
    <source>
        <dbReference type="ARBA" id="ARBA00022723"/>
    </source>
</evidence>
<dbReference type="PROSITE" id="PS00905">
    <property type="entry name" value="GTP1_OBG"/>
    <property type="match status" value="1"/>
</dbReference>
<dbReference type="HOGENOM" id="CLU_011747_2_1_11"/>
<comment type="similarity">
    <text evidence="2 9">Belongs to the TRAFAC class OBG-HflX-like GTPase superfamily. OBG GTPase family.</text>
</comment>
<accession>D3F9M5</accession>
<evidence type="ECO:0000256" key="7">
    <source>
        <dbReference type="ARBA" id="ARBA00022842"/>
    </source>
</evidence>
<evidence type="ECO:0000256" key="5">
    <source>
        <dbReference type="ARBA" id="ARBA00022741"/>
    </source>
</evidence>
<dbReference type="PROSITE" id="PS51881">
    <property type="entry name" value="OCT"/>
    <property type="match status" value="1"/>
</dbReference>
<feature type="binding site" evidence="9">
    <location>
        <begin position="163"/>
        <end position="170"/>
    </location>
    <ligand>
        <name>GTP</name>
        <dbReference type="ChEBI" id="CHEBI:37565"/>
    </ligand>
</feature>
<keyword evidence="4 9" id="KW-0479">Metal-binding</keyword>
<dbReference type="Gene3D" id="3.40.50.300">
    <property type="entry name" value="P-loop containing nucleotide triphosphate hydrolases"/>
    <property type="match status" value="1"/>
</dbReference>
<dbReference type="GO" id="GO:0003924">
    <property type="term" value="F:GTPase activity"/>
    <property type="evidence" value="ECO:0007669"/>
    <property type="project" value="UniProtKB-UniRule"/>
</dbReference>
<dbReference type="InterPro" id="IPR027417">
    <property type="entry name" value="P-loop_NTPase"/>
</dbReference>
<evidence type="ECO:0000256" key="8">
    <source>
        <dbReference type="ARBA" id="ARBA00023134"/>
    </source>
</evidence>
<evidence type="ECO:0000259" key="13">
    <source>
        <dbReference type="PROSITE" id="PS51883"/>
    </source>
</evidence>
<evidence type="ECO:0000256" key="10">
    <source>
        <dbReference type="SAM" id="MobiDB-lite"/>
    </source>
</evidence>
<evidence type="ECO:0000256" key="3">
    <source>
        <dbReference type="ARBA" id="ARBA00022490"/>
    </source>
</evidence>
<evidence type="ECO:0000259" key="12">
    <source>
        <dbReference type="PROSITE" id="PS51881"/>
    </source>
</evidence>
<comment type="function">
    <text evidence="9">An essential GTPase which binds GTP, GDP and possibly (p)ppGpp with moderate affinity, with high nucleotide exchange rates and a fairly low GTP hydrolysis rate. Plays a role in control of the cell cycle, stress response, ribosome biogenesis and in those bacteria that undergo differentiation, in morphogenesis control.</text>
</comment>
<evidence type="ECO:0000313" key="15">
    <source>
        <dbReference type="Proteomes" id="UP000008229"/>
    </source>
</evidence>
<organism evidence="14 15">
    <name type="scientific">Conexibacter woesei (strain DSM 14684 / CCUG 47730 / CIP 108061 / JCM 11494 / NBRC 100937 / ID131577)</name>
    <dbReference type="NCBI Taxonomy" id="469383"/>
    <lineage>
        <taxon>Bacteria</taxon>
        <taxon>Bacillati</taxon>
        <taxon>Actinomycetota</taxon>
        <taxon>Thermoleophilia</taxon>
        <taxon>Solirubrobacterales</taxon>
        <taxon>Conexibacteraceae</taxon>
        <taxon>Conexibacter</taxon>
    </lineage>
</organism>
<dbReference type="InterPro" id="IPR014100">
    <property type="entry name" value="GTP-bd_Obg/CgtA"/>
</dbReference>
<evidence type="ECO:0000256" key="1">
    <source>
        <dbReference type="ARBA" id="ARBA00001946"/>
    </source>
</evidence>
<feature type="domain" description="OCT" evidence="12">
    <location>
        <begin position="348"/>
        <end position="426"/>
    </location>
</feature>
<keyword evidence="6 9" id="KW-0378">Hydrolase</keyword>
<reference evidence="14 15" key="1">
    <citation type="journal article" date="2010" name="Stand. Genomic Sci.">
        <title>Complete genome sequence of Conexibacter woesei type strain (ID131577).</title>
        <authorList>
            <person name="Pukall R."/>
            <person name="Lapidus A."/>
            <person name="Glavina Del Rio T."/>
            <person name="Copeland A."/>
            <person name="Tice H."/>
            <person name="Cheng J.-F."/>
            <person name="Lucas S."/>
            <person name="Chen F."/>
            <person name="Nolan M."/>
            <person name="Bruce D."/>
            <person name="Goodwin L."/>
            <person name="Pitluck S."/>
            <person name="Mavromatis K."/>
            <person name="Ivanova N."/>
            <person name="Ovchinnikova G."/>
            <person name="Pati A."/>
            <person name="Chen A."/>
            <person name="Palaniappan K."/>
            <person name="Land M."/>
            <person name="Hauser L."/>
            <person name="Chang Y.-J."/>
            <person name="Jeffries C.D."/>
            <person name="Chain P."/>
            <person name="Meincke L."/>
            <person name="Sims D."/>
            <person name="Brettin T."/>
            <person name="Detter J.C."/>
            <person name="Rohde M."/>
            <person name="Goeker M."/>
            <person name="Bristow J."/>
            <person name="Eisen J.A."/>
            <person name="Markowitz V."/>
            <person name="Kyrpides N.C."/>
            <person name="Klenk H.-P."/>
            <person name="Hugenholtz P."/>
        </authorList>
    </citation>
    <scope>NUCLEOTIDE SEQUENCE [LARGE SCALE GENOMIC DNA]</scope>
    <source>
        <strain evidence="15">DSM 14684 / CIP 108061 / JCM 11494 / NBRC 100937 / ID131577</strain>
    </source>
</reference>
<dbReference type="InterPro" id="IPR045086">
    <property type="entry name" value="OBG_GTPase"/>
</dbReference>
<feature type="binding site" evidence="9">
    <location>
        <begin position="310"/>
        <end position="312"/>
    </location>
    <ligand>
        <name>GTP</name>
        <dbReference type="ChEBI" id="CHEBI:37565"/>
    </ligand>
</feature>
<dbReference type="RefSeq" id="WP_012934138.1">
    <property type="nucleotide sequence ID" value="NC_013739.1"/>
</dbReference>
<comment type="subcellular location">
    <subcellularLocation>
        <location evidence="9">Cytoplasm</location>
    </subcellularLocation>
</comment>
<feature type="binding site" evidence="9">
    <location>
        <begin position="188"/>
        <end position="192"/>
    </location>
    <ligand>
        <name>GTP</name>
        <dbReference type="ChEBI" id="CHEBI:37565"/>
    </ligand>
</feature>
<keyword evidence="8 9" id="KW-0342">GTP-binding</keyword>
<dbReference type="KEGG" id="cwo:Cwoe_2668"/>
<sequence length="427" mass="45638">MLSDRARIHVQAGRGGDGCMSFRRESRVPKGGPDGGDGGRGGDVVLLCDDSLRDLQFFRRTAHFKARKGGNGEGKLRHGADGDDLVIRVPPGTVVVLDDGTRHDLVVPGQRAIIAKGGGGARGNKHFATPTRQAPRFAERALAGQEGWVELHLKLLADVGLVGLPNAGKSSLLSRITAAQPKIADYPFTTLTPVLGTIESDDRQLVIADIPGLIEGASDGAGLGHDFLAHVERTRLLVHVLDLAPVDGTDPVENHATIEQELSAHDARLSGLPRILALSKTDLVTPEAAAEAEVQWRERLGPDVPILRTSSATGEGLDELKKALLQYVPVTPPVEIADVDGLAEHKIFRPAAPRGFTVEELDEGRFKVIGDGVDRLVARYDVENEEAMAFLETRLRSIGVIRALEEAGFESGDDVVIGGVEFELDPS</sequence>
<dbReference type="EC" id="3.6.5.-" evidence="9"/>
<dbReference type="GO" id="GO:0042254">
    <property type="term" value="P:ribosome biogenesis"/>
    <property type="evidence" value="ECO:0007669"/>
    <property type="project" value="UniProtKB-UniRule"/>
</dbReference>
<dbReference type="InterPro" id="IPR036346">
    <property type="entry name" value="GTP-bd_prot_GTP1/OBG_C_sf"/>
</dbReference>
<comment type="cofactor">
    <cofactor evidence="1 9">
        <name>Mg(2+)</name>
        <dbReference type="ChEBI" id="CHEBI:18420"/>
    </cofactor>
</comment>
<dbReference type="InterPro" id="IPR015349">
    <property type="entry name" value="OCT_dom"/>
</dbReference>
<gene>
    <name evidence="9" type="primary">obg</name>
    <name evidence="14" type="ordered locus">Cwoe_2668</name>
</gene>
<feature type="domain" description="OBG-type G" evidence="11">
    <location>
        <begin position="157"/>
        <end position="329"/>
    </location>
</feature>
<dbReference type="EMBL" id="CP001854">
    <property type="protein sequence ID" value="ADB51087.1"/>
    <property type="molecule type" value="Genomic_DNA"/>
</dbReference>
<evidence type="ECO:0000313" key="14">
    <source>
        <dbReference type="EMBL" id="ADB51087.1"/>
    </source>
</evidence>
<dbReference type="PROSITE" id="PS51710">
    <property type="entry name" value="G_OBG"/>
    <property type="match status" value="1"/>
</dbReference>
<dbReference type="NCBIfam" id="NF008956">
    <property type="entry name" value="PRK12299.1"/>
    <property type="match status" value="1"/>
</dbReference>
<feature type="binding site" evidence="9">
    <location>
        <position position="190"/>
    </location>
    <ligand>
        <name>Mg(2+)</name>
        <dbReference type="ChEBI" id="CHEBI:18420"/>
    </ligand>
</feature>
<dbReference type="NCBIfam" id="TIGR03595">
    <property type="entry name" value="Obg_CgtA_exten"/>
    <property type="match status" value="1"/>
</dbReference>
<dbReference type="SUPFAM" id="SSF102741">
    <property type="entry name" value="Obg GTP-binding protein C-terminal domain"/>
    <property type="match status" value="1"/>
</dbReference>
<dbReference type="Gene3D" id="3.30.300.350">
    <property type="entry name" value="GTP-binding protein OBG, C-terminal domain"/>
    <property type="match status" value="1"/>
</dbReference>
<dbReference type="InterPro" id="IPR031167">
    <property type="entry name" value="G_OBG"/>
</dbReference>
<dbReference type="STRING" id="469383.Cwoe_2668"/>
<dbReference type="InterPro" id="IPR006169">
    <property type="entry name" value="GTP1_OBG_dom"/>
</dbReference>
<keyword evidence="7 9" id="KW-0460">Magnesium</keyword>
<dbReference type="PANTHER" id="PTHR11702:SF31">
    <property type="entry name" value="MITOCHONDRIAL RIBOSOME-ASSOCIATED GTPASE 2"/>
    <property type="match status" value="1"/>
</dbReference>
<dbReference type="Pfam" id="PF09269">
    <property type="entry name" value="DUF1967"/>
    <property type="match status" value="1"/>
</dbReference>
<dbReference type="PANTHER" id="PTHR11702">
    <property type="entry name" value="DEVELOPMENTALLY REGULATED GTP-BINDING PROTEIN-RELATED"/>
    <property type="match status" value="1"/>
</dbReference>
<dbReference type="OrthoDB" id="9807318at2"/>
<dbReference type="Proteomes" id="UP000008229">
    <property type="component" value="Chromosome"/>
</dbReference>
<keyword evidence="5 9" id="KW-0547">Nucleotide-binding</keyword>
<keyword evidence="15" id="KW-1185">Reference proteome</keyword>
<dbReference type="HAMAP" id="MF_01454">
    <property type="entry name" value="GTPase_Obg"/>
    <property type="match status" value="1"/>
</dbReference>
<keyword evidence="3 9" id="KW-0963">Cytoplasm</keyword>
<dbReference type="PRINTS" id="PR00326">
    <property type="entry name" value="GTP1OBG"/>
</dbReference>
<proteinExistence type="inferred from homology"/>
<evidence type="ECO:0000256" key="9">
    <source>
        <dbReference type="HAMAP-Rule" id="MF_01454"/>
    </source>
</evidence>
<dbReference type="NCBIfam" id="NF008954">
    <property type="entry name" value="PRK12296.1"/>
    <property type="match status" value="1"/>
</dbReference>
<evidence type="ECO:0000256" key="6">
    <source>
        <dbReference type="ARBA" id="ARBA00022801"/>
    </source>
</evidence>
<dbReference type="CDD" id="cd01898">
    <property type="entry name" value="Obg"/>
    <property type="match status" value="1"/>
</dbReference>
<dbReference type="InterPro" id="IPR036726">
    <property type="entry name" value="GTP1_OBG_dom_sf"/>
</dbReference>
<name>D3F9M5_CONWI</name>
<dbReference type="GO" id="GO:0005737">
    <property type="term" value="C:cytoplasm"/>
    <property type="evidence" value="ECO:0007669"/>
    <property type="project" value="UniProtKB-SubCell"/>
</dbReference>
<dbReference type="eggNOG" id="COG0536">
    <property type="taxonomic scope" value="Bacteria"/>
</dbReference>
<protein>
    <recommendedName>
        <fullName evidence="9">GTPase Obg</fullName>
        <ecNumber evidence="9">3.6.5.-</ecNumber>
    </recommendedName>
    <alternativeName>
        <fullName evidence="9">GTP-binding protein Obg</fullName>
    </alternativeName>
</protein>